<keyword evidence="5" id="KW-1185">Reference proteome</keyword>
<dbReference type="Proteomes" id="UP000008363">
    <property type="component" value="Unassembled WGS sequence"/>
</dbReference>
<feature type="non-terminal residue" evidence="4">
    <location>
        <position position="59"/>
    </location>
</feature>
<name>K6VNZ8_9ACTN</name>
<dbReference type="InterPro" id="IPR003953">
    <property type="entry name" value="FAD-dep_OxRdtase_2_FAD-bd"/>
</dbReference>
<gene>
    <name evidence="4" type="ORF">GORHZ_034_00010</name>
</gene>
<evidence type="ECO:0000313" key="4">
    <source>
        <dbReference type="EMBL" id="GAB88635.1"/>
    </source>
</evidence>
<dbReference type="SUPFAM" id="SSF51905">
    <property type="entry name" value="FAD/NAD(P)-binding domain"/>
    <property type="match status" value="1"/>
</dbReference>
<dbReference type="InterPro" id="IPR036188">
    <property type="entry name" value="FAD/NAD-bd_sf"/>
</dbReference>
<sequence length="59" mass="6229">MAQIQRDVWSADAVRADFVVVGAGVAGLVAALRAAEAGLRVVILNKGPAWRPDRVEQST</sequence>
<dbReference type="STRING" id="1108045.GORHZ_034_00010"/>
<dbReference type="GO" id="GO:0016491">
    <property type="term" value="F:oxidoreductase activity"/>
    <property type="evidence" value="ECO:0007669"/>
    <property type="project" value="UniProtKB-KW"/>
</dbReference>
<evidence type="ECO:0000259" key="3">
    <source>
        <dbReference type="Pfam" id="PF00890"/>
    </source>
</evidence>
<accession>K6VNZ8</accession>
<organism evidence="4 5">
    <name type="scientific">Gordonia rhizosphera NBRC 16068</name>
    <dbReference type="NCBI Taxonomy" id="1108045"/>
    <lineage>
        <taxon>Bacteria</taxon>
        <taxon>Bacillati</taxon>
        <taxon>Actinomycetota</taxon>
        <taxon>Actinomycetes</taxon>
        <taxon>Mycobacteriales</taxon>
        <taxon>Gordoniaceae</taxon>
        <taxon>Gordonia</taxon>
    </lineage>
</organism>
<keyword evidence="1" id="KW-0285">Flavoprotein</keyword>
<evidence type="ECO:0000313" key="5">
    <source>
        <dbReference type="Proteomes" id="UP000008363"/>
    </source>
</evidence>
<evidence type="ECO:0000256" key="2">
    <source>
        <dbReference type="ARBA" id="ARBA00023002"/>
    </source>
</evidence>
<reference evidence="4 5" key="1">
    <citation type="submission" date="2012-08" db="EMBL/GenBank/DDBJ databases">
        <title>Whole genome shotgun sequence of Gordonia rhizosphera NBRC 16068.</title>
        <authorList>
            <person name="Takarada H."/>
            <person name="Isaki S."/>
            <person name="Hosoyama A."/>
            <person name="Tsuchikane K."/>
            <person name="Katsumata H."/>
            <person name="Baba S."/>
            <person name="Ohji S."/>
            <person name="Yamazaki S."/>
            <person name="Fujita N."/>
        </authorList>
    </citation>
    <scope>NUCLEOTIDE SEQUENCE [LARGE SCALE GENOMIC DNA]</scope>
    <source>
        <strain evidence="4 5">NBRC 16068</strain>
    </source>
</reference>
<dbReference type="RefSeq" id="WP_006330244.1">
    <property type="nucleotide sequence ID" value="NZ_BAHC01000034.1"/>
</dbReference>
<feature type="domain" description="FAD-dependent oxidoreductase 2 FAD-binding" evidence="3">
    <location>
        <begin position="17"/>
        <end position="49"/>
    </location>
</feature>
<dbReference type="Gene3D" id="3.50.50.60">
    <property type="entry name" value="FAD/NAD(P)-binding domain"/>
    <property type="match status" value="1"/>
</dbReference>
<comment type="caution">
    <text evidence="4">The sequence shown here is derived from an EMBL/GenBank/DDBJ whole genome shotgun (WGS) entry which is preliminary data.</text>
</comment>
<dbReference type="Pfam" id="PF00890">
    <property type="entry name" value="FAD_binding_2"/>
    <property type="match status" value="1"/>
</dbReference>
<keyword evidence="2" id="KW-0560">Oxidoreductase</keyword>
<dbReference type="AlphaFoldDB" id="K6VNZ8"/>
<evidence type="ECO:0000256" key="1">
    <source>
        <dbReference type="ARBA" id="ARBA00022630"/>
    </source>
</evidence>
<protein>
    <submittedName>
        <fullName evidence="4">Putative oxidoreductase</fullName>
    </submittedName>
</protein>
<proteinExistence type="predicted"/>
<dbReference type="EMBL" id="BAHC01000034">
    <property type="protein sequence ID" value="GAB88635.1"/>
    <property type="molecule type" value="Genomic_DNA"/>
</dbReference>